<proteinExistence type="predicted"/>
<dbReference type="EMBL" id="JASWJB010000083">
    <property type="protein sequence ID" value="KAK2600106.1"/>
    <property type="molecule type" value="Genomic_DNA"/>
</dbReference>
<dbReference type="AlphaFoldDB" id="A0AAJ0FZ95"/>
<feature type="compositionally biased region" description="Polar residues" evidence="1">
    <location>
        <begin position="40"/>
        <end position="53"/>
    </location>
</feature>
<comment type="caution">
    <text evidence="2">The sequence shown here is derived from an EMBL/GenBank/DDBJ whole genome shotgun (WGS) entry which is preliminary data.</text>
</comment>
<dbReference type="Proteomes" id="UP001251528">
    <property type="component" value="Unassembled WGS sequence"/>
</dbReference>
<organism evidence="2 3">
    <name type="scientific">Conoideocrella luteorostrata</name>
    <dbReference type="NCBI Taxonomy" id="1105319"/>
    <lineage>
        <taxon>Eukaryota</taxon>
        <taxon>Fungi</taxon>
        <taxon>Dikarya</taxon>
        <taxon>Ascomycota</taxon>
        <taxon>Pezizomycotina</taxon>
        <taxon>Sordariomycetes</taxon>
        <taxon>Hypocreomycetidae</taxon>
        <taxon>Hypocreales</taxon>
        <taxon>Clavicipitaceae</taxon>
        <taxon>Conoideocrella</taxon>
    </lineage>
</organism>
<reference evidence="2" key="1">
    <citation type="submission" date="2023-06" db="EMBL/GenBank/DDBJ databases">
        <title>Conoideocrella luteorostrata (Hypocreales: Clavicipitaceae), a potential biocontrol fungus for elongate hemlock scale in United States Christmas tree production areas.</title>
        <authorList>
            <person name="Barrett H."/>
            <person name="Lovett B."/>
            <person name="Macias A.M."/>
            <person name="Stajich J.E."/>
            <person name="Kasson M.T."/>
        </authorList>
    </citation>
    <scope>NUCLEOTIDE SEQUENCE</scope>
    <source>
        <strain evidence="2">ARSEF 14590</strain>
    </source>
</reference>
<evidence type="ECO:0000313" key="3">
    <source>
        <dbReference type="Proteomes" id="UP001251528"/>
    </source>
</evidence>
<name>A0AAJ0FZ95_9HYPO</name>
<keyword evidence="3" id="KW-1185">Reference proteome</keyword>
<sequence length="310" mass="33753">MTSVQVLDSKAHLPRQPAPPSTLPPEYAQGEYIELTNLDSPRTSTESLPTYENATGPSSCSTATTSAAIATTGLTPTHAYQIETAGHPLIALPFAPRADPIGIFNVLPTGDLGPLVFQSLRQSRSCGNSVLIRADDDFAEQPLCATTYRFGPGRPPRMQLLNEVAYDEEFEVTSKAVHRRAQNIRTHLGTFQWRYASKQERKAAGANSLLVLDRITTVALAGGKQEERRRRVAQLVRSEELRTKGTRGSTAGNGGRLVVDLREWADRKGEVRQMEVLVVSSCVVMLKKEIDRRRAVQFMVLAGGASGGGP</sequence>
<evidence type="ECO:0000256" key="1">
    <source>
        <dbReference type="SAM" id="MobiDB-lite"/>
    </source>
</evidence>
<protein>
    <submittedName>
        <fullName evidence="2">Uncharacterized protein</fullName>
    </submittedName>
</protein>
<feature type="region of interest" description="Disordered" evidence="1">
    <location>
        <begin position="1"/>
        <end position="26"/>
    </location>
</feature>
<evidence type="ECO:0000313" key="2">
    <source>
        <dbReference type="EMBL" id="KAK2600106.1"/>
    </source>
</evidence>
<gene>
    <name evidence="2" type="ORF">QQS21_005192</name>
</gene>
<feature type="region of interest" description="Disordered" evidence="1">
    <location>
        <begin position="40"/>
        <end position="61"/>
    </location>
</feature>
<accession>A0AAJ0FZ95</accession>